<evidence type="ECO:0000256" key="1">
    <source>
        <dbReference type="SAM" id="Phobius"/>
    </source>
</evidence>
<proteinExistence type="predicted"/>
<name>A0A3M7SMB5_BRAPC</name>
<dbReference type="Proteomes" id="UP000276133">
    <property type="component" value="Unassembled WGS sequence"/>
</dbReference>
<dbReference type="AlphaFoldDB" id="A0A3M7SMB5"/>
<keyword evidence="1" id="KW-0472">Membrane</keyword>
<evidence type="ECO:0000313" key="2">
    <source>
        <dbReference type="EMBL" id="RNA36951.1"/>
    </source>
</evidence>
<evidence type="ECO:0000313" key="3">
    <source>
        <dbReference type="Proteomes" id="UP000276133"/>
    </source>
</evidence>
<gene>
    <name evidence="2" type="ORF">BpHYR1_037048</name>
</gene>
<keyword evidence="1" id="KW-1133">Transmembrane helix</keyword>
<keyword evidence="3" id="KW-1185">Reference proteome</keyword>
<organism evidence="2 3">
    <name type="scientific">Brachionus plicatilis</name>
    <name type="common">Marine rotifer</name>
    <name type="synonym">Brachionus muelleri</name>
    <dbReference type="NCBI Taxonomy" id="10195"/>
    <lineage>
        <taxon>Eukaryota</taxon>
        <taxon>Metazoa</taxon>
        <taxon>Spiralia</taxon>
        <taxon>Gnathifera</taxon>
        <taxon>Rotifera</taxon>
        <taxon>Eurotatoria</taxon>
        <taxon>Monogononta</taxon>
        <taxon>Pseudotrocha</taxon>
        <taxon>Ploima</taxon>
        <taxon>Brachionidae</taxon>
        <taxon>Brachionus</taxon>
    </lineage>
</organism>
<accession>A0A3M7SMB5</accession>
<comment type="caution">
    <text evidence="2">The sequence shown here is derived from an EMBL/GenBank/DDBJ whole genome shotgun (WGS) entry which is preliminary data.</text>
</comment>
<keyword evidence="1" id="KW-0812">Transmembrane</keyword>
<sequence>MVFLYPAYLFFDNLPKKIKFGVSKDAICQRIKRIINKRLKLVKENFTVCQTMIFFFLFGFGFRKKPKKNRELRKFIKLNLLGKLRKKLLVNQQVSALVIKDRLTLLPFDGKKK</sequence>
<feature type="transmembrane region" description="Helical" evidence="1">
    <location>
        <begin position="45"/>
        <end position="62"/>
    </location>
</feature>
<protein>
    <submittedName>
        <fullName evidence="2">Uncharacterized protein</fullName>
    </submittedName>
</protein>
<reference evidence="2 3" key="1">
    <citation type="journal article" date="2018" name="Sci. Rep.">
        <title>Genomic signatures of local adaptation to the degree of environmental predictability in rotifers.</title>
        <authorList>
            <person name="Franch-Gras L."/>
            <person name="Hahn C."/>
            <person name="Garcia-Roger E.M."/>
            <person name="Carmona M.J."/>
            <person name="Serra M."/>
            <person name="Gomez A."/>
        </authorList>
    </citation>
    <scope>NUCLEOTIDE SEQUENCE [LARGE SCALE GENOMIC DNA]</scope>
    <source>
        <strain evidence="2">HYR1</strain>
    </source>
</reference>
<dbReference type="EMBL" id="REGN01001111">
    <property type="protein sequence ID" value="RNA36951.1"/>
    <property type="molecule type" value="Genomic_DNA"/>
</dbReference>